<dbReference type="EMBL" id="BARS01038049">
    <property type="protein sequence ID" value="GAG18177.1"/>
    <property type="molecule type" value="Genomic_DNA"/>
</dbReference>
<dbReference type="Gene3D" id="3.40.50.150">
    <property type="entry name" value="Vaccinia Virus protein VP39"/>
    <property type="match status" value="1"/>
</dbReference>
<sequence>MKELLLGCGSRTNKDLSIGGKEFINVVRLDNNADHNPDVIHDLNTHPLPFIDNEFDEIHAYDVLEHLSSQGDYKFFFREFGEYARILKPNGRMMVSVPSETSKWAWGDPSHTRVFSKQWLTYLRQDAYDKVGKTQISDFRSIYRADFHTVYMHETEDKLYFILEVKK</sequence>
<dbReference type="GO" id="GO:0008757">
    <property type="term" value="F:S-adenosylmethionine-dependent methyltransferase activity"/>
    <property type="evidence" value="ECO:0007669"/>
    <property type="project" value="InterPro"/>
</dbReference>
<dbReference type="AlphaFoldDB" id="X0W4D2"/>
<dbReference type="InterPro" id="IPR029063">
    <property type="entry name" value="SAM-dependent_MTases_sf"/>
</dbReference>
<gene>
    <name evidence="2" type="ORF">S01H1_58257</name>
</gene>
<name>X0W4D2_9ZZZZ</name>
<dbReference type="InterPro" id="IPR013216">
    <property type="entry name" value="Methyltransf_11"/>
</dbReference>
<evidence type="ECO:0000313" key="2">
    <source>
        <dbReference type="EMBL" id="GAG18177.1"/>
    </source>
</evidence>
<dbReference type="SUPFAM" id="SSF53335">
    <property type="entry name" value="S-adenosyl-L-methionine-dependent methyltransferases"/>
    <property type="match status" value="1"/>
</dbReference>
<comment type="caution">
    <text evidence="2">The sequence shown here is derived from an EMBL/GenBank/DDBJ whole genome shotgun (WGS) entry which is preliminary data.</text>
</comment>
<organism evidence="2">
    <name type="scientific">marine sediment metagenome</name>
    <dbReference type="NCBI Taxonomy" id="412755"/>
    <lineage>
        <taxon>unclassified sequences</taxon>
        <taxon>metagenomes</taxon>
        <taxon>ecological metagenomes</taxon>
    </lineage>
</organism>
<proteinExistence type="predicted"/>
<evidence type="ECO:0000259" key="1">
    <source>
        <dbReference type="Pfam" id="PF08241"/>
    </source>
</evidence>
<dbReference type="Pfam" id="PF08241">
    <property type="entry name" value="Methyltransf_11"/>
    <property type="match status" value="1"/>
</dbReference>
<reference evidence="2" key="1">
    <citation type="journal article" date="2014" name="Front. Microbiol.">
        <title>High frequency of phylogenetically diverse reductive dehalogenase-homologous genes in deep subseafloor sedimentary metagenomes.</title>
        <authorList>
            <person name="Kawai M."/>
            <person name="Futagami T."/>
            <person name="Toyoda A."/>
            <person name="Takaki Y."/>
            <person name="Nishi S."/>
            <person name="Hori S."/>
            <person name="Arai W."/>
            <person name="Tsubouchi T."/>
            <person name="Morono Y."/>
            <person name="Uchiyama I."/>
            <person name="Ito T."/>
            <person name="Fujiyama A."/>
            <person name="Inagaki F."/>
            <person name="Takami H."/>
        </authorList>
    </citation>
    <scope>NUCLEOTIDE SEQUENCE</scope>
    <source>
        <strain evidence="2">Expedition CK06-06</strain>
    </source>
</reference>
<feature type="domain" description="Methyltransferase type 11" evidence="1">
    <location>
        <begin position="25"/>
        <end position="94"/>
    </location>
</feature>
<protein>
    <recommendedName>
        <fullName evidence="1">Methyltransferase type 11 domain-containing protein</fullName>
    </recommendedName>
</protein>
<accession>X0W4D2</accession>